<dbReference type="Pfam" id="PF00005">
    <property type="entry name" value="ABC_tran"/>
    <property type="match status" value="1"/>
</dbReference>
<name>A0A1M4UUE6_9FIRM</name>
<dbReference type="PROSITE" id="PS00211">
    <property type="entry name" value="ABC_TRANSPORTER_1"/>
    <property type="match status" value="1"/>
</dbReference>
<keyword evidence="2" id="KW-0547">Nucleotide-binding</keyword>
<evidence type="ECO:0000256" key="1">
    <source>
        <dbReference type="ARBA" id="ARBA00022448"/>
    </source>
</evidence>
<keyword evidence="4" id="KW-1278">Translocase</keyword>
<feature type="domain" description="ABC transporter" evidence="5">
    <location>
        <begin position="6"/>
        <end position="242"/>
    </location>
</feature>
<dbReference type="SUPFAM" id="SSF52540">
    <property type="entry name" value="P-loop containing nucleoside triphosphate hydrolases"/>
    <property type="match status" value="1"/>
</dbReference>
<dbReference type="InterPro" id="IPR003439">
    <property type="entry name" value="ABC_transporter-like_ATP-bd"/>
</dbReference>
<dbReference type="GO" id="GO:0016887">
    <property type="term" value="F:ATP hydrolysis activity"/>
    <property type="evidence" value="ECO:0007669"/>
    <property type="project" value="InterPro"/>
</dbReference>
<evidence type="ECO:0000259" key="5">
    <source>
        <dbReference type="PROSITE" id="PS50893"/>
    </source>
</evidence>
<evidence type="ECO:0000313" key="6">
    <source>
        <dbReference type="EMBL" id="SHE60381.1"/>
    </source>
</evidence>
<protein>
    <submittedName>
        <fullName evidence="6">Iron complex transport system ATP-binding protein</fullName>
    </submittedName>
</protein>
<dbReference type="SMART" id="SM00382">
    <property type="entry name" value="AAA"/>
    <property type="match status" value="1"/>
</dbReference>
<dbReference type="CDD" id="cd03214">
    <property type="entry name" value="ABC_Iron-Siderophores_B12_Hemin"/>
    <property type="match status" value="1"/>
</dbReference>
<dbReference type="InterPro" id="IPR027417">
    <property type="entry name" value="P-loop_NTPase"/>
</dbReference>
<keyword evidence="1" id="KW-0813">Transport</keyword>
<dbReference type="PANTHER" id="PTHR42794">
    <property type="entry name" value="HEMIN IMPORT ATP-BINDING PROTEIN HMUV"/>
    <property type="match status" value="1"/>
</dbReference>
<dbReference type="GO" id="GO:0005524">
    <property type="term" value="F:ATP binding"/>
    <property type="evidence" value="ECO:0007669"/>
    <property type="project" value="UniProtKB-KW"/>
</dbReference>
<dbReference type="AlphaFoldDB" id="A0A1M4UUE6"/>
<evidence type="ECO:0000256" key="3">
    <source>
        <dbReference type="ARBA" id="ARBA00022840"/>
    </source>
</evidence>
<evidence type="ECO:0000313" key="7">
    <source>
        <dbReference type="Proteomes" id="UP000184404"/>
    </source>
</evidence>
<dbReference type="Proteomes" id="UP000184404">
    <property type="component" value="Unassembled WGS sequence"/>
</dbReference>
<keyword evidence="3 6" id="KW-0067">ATP-binding</keyword>
<sequence>MMKCVLTAEKLSVGYSTDSPVLRDICFNVNKGELVGLIGPNGAGKSTLLKSLRGILKPLEGEIYIADHMASALTDHEFACLTAYLQQDVHIAFDYSVREIVNTGRYPHLQWWEKEGIEDNKIVDACMEFTRVADLADKSVLEISGGQRQRVMLAKVLAQQTPILFLDEPSTGLDIFYQEEMFRFCQELCRAGKTVLMVVHELSLAARFCSRLMLIGNHKVMKDGKPEDVLTEEYLTEAYGVPVRVVENPRTGHVEVYTEPNEKNPERKALLHVIQSGETEDVHGKE</sequence>
<organism evidence="6 7">
    <name type="scientific">Schwartzia succinivorans DSM 10502</name>
    <dbReference type="NCBI Taxonomy" id="1123243"/>
    <lineage>
        <taxon>Bacteria</taxon>
        <taxon>Bacillati</taxon>
        <taxon>Bacillota</taxon>
        <taxon>Negativicutes</taxon>
        <taxon>Selenomonadales</taxon>
        <taxon>Selenomonadaceae</taxon>
        <taxon>Schwartzia</taxon>
    </lineage>
</organism>
<dbReference type="PROSITE" id="PS50893">
    <property type="entry name" value="ABC_TRANSPORTER_2"/>
    <property type="match status" value="1"/>
</dbReference>
<evidence type="ECO:0000256" key="4">
    <source>
        <dbReference type="ARBA" id="ARBA00022967"/>
    </source>
</evidence>
<dbReference type="STRING" id="1123243.SAMN02745190_00787"/>
<dbReference type="InterPro" id="IPR003593">
    <property type="entry name" value="AAA+_ATPase"/>
</dbReference>
<dbReference type="EMBL" id="FQUG01000003">
    <property type="protein sequence ID" value="SHE60381.1"/>
    <property type="molecule type" value="Genomic_DNA"/>
</dbReference>
<dbReference type="PANTHER" id="PTHR42794:SF1">
    <property type="entry name" value="HEMIN IMPORT ATP-BINDING PROTEIN HMUV"/>
    <property type="match status" value="1"/>
</dbReference>
<proteinExistence type="predicted"/>
<evidence type="ECO:0000256" key="2">
    <source>
        <dbReference type="ARBA" id="ARBA00022741"/>
    </source>
</evidence>
<reference evidence="6 7" key="1">
    <citation type="submission" date="2016-11" db="EMBL/GenBank/DDBJ databases">
        <authorList>
            <person name="Jaros S."/>
            <person name="Januszkiewicz K."/>
            <person name="Wedrychowicz H."/>
        </authorList>
    </citation>
    <scope>NUCLEOTIDE SEQUENCE [LARGE SCALE GENOMIC DNA]</scope>
    <source>
        <strain evidence="6 7">DSM 10502</strain>
    </source>
</reference>
<dbReference type="InterPro" id="IPR017871">
    <property type="entry name" value="ABC_transporter-like_CS"/>
</dbReference>
<gene>
    <name evidence="6" type="ORF">SAMN02745190_00787</name>
</gene>
<dbReference type="FunFam" id="3.40.50.300:FF:000134">
    <property type="entry name" value="Iron-enterobactin ABC transporter ATP-binding protein"/>
    <property type="match status" value="1"/>
</dbReference>
<keyword evidence="7" id="KW-1185">Reference proteome</keyword>
<dbReference type="Gene3D" id="3.40.50.300">
    <property type="entry name" value="P-loop containing nucleotide triphosphate hydrolases"/>
    <property type="match status" value="1"/>
</dbReference>
<accession>A0A1M4UUE6</accession>